<evidence type="ECO:0000256" key="1">
    <source>
        <dbReference type="ARBA" id="ARBA00023002"/>
    </source>
</evidence>
<dbReference type="SUPFAM" id="SSF51735">
    <property type="entry name" value="NAD(P)-binding Rossmann-fold domains"/>
    <property type="match status" value="1"/>
</dbReference>
<dbReference type="Gene3D" id="3.90.180.10">
    <property type="entry name" value="Medium-chain alcohol dehydrogenases, catalytic domain"/>
    <property type="match status" value="1"/>
</dbReference>
<dbReference type="SMART" id="SM00829">
    <property type="entry name" value="PKS_ER"/>
    <property type="match status" value="1"/>
</dbReference>
<dbReference type="Pfam" id="PF13602">
    <property type="entry name" value="ADH_zinc_N_2"/>
    <property type="match status" value="1"/>
</dbReference>
<protein>
    <recommendedName>
        <fullName evidence="3">Enoyl reductase (ER) domain-containing protein</fullName>
    </recommendedName>
</protein>
<dbReference type="CDD" id="cd08273">
    <property type="entry name" value="MDR8"/>
    <property type="match status" value="1"/>
</dbReference>
<dbReference type="SUPFAM" id="SSF50129">
    <property type="entry name" value="GroES-like"/>
    <property type="match status" value="1"/>
</dbReference>
<dbReference type="Pfam" id="PF08240">
    <property type="entry name" value="ADH_N"/>
    <property type="match status" value="1"/>
</dbReference>
<evidence type="ECO:0000313" key="4">
    <source>
        <dbReference type="EMBL" id="KAL3799083.1"/>
    </source>
</evidence>
<comment type="caution">
    <text evidence="4">The sequence shown here is derived from an EMBL/GenBank/DDBJ whole genome shotgun (WGS) entry which is preliminary data.</text>
</comment>
<dbReference type="AlphaFoldDB" id="A0ABD3QFD2"/>
<feature type="compositionally biased region" description="Low complexity" evidence="2">
    <location>
        <begin position="243"/>
        <end position="254"/>
    </location>
</feature>
<feature type="compositionally biased region" description="Polar residues" evidence="2">
    <location>
        <begin position="140"/>
        <end position="156"/>
    </location>
</feature>
<evidence type="ECO:0000256" key="2">
    <source>
        <dbReference type="SAM" id="MobiDB-lite"/>
    </source>
</evidence>
<organism evidence="4 5">
    <name type="scientific">Cyclotella atomus</name>
    <dbReference type="NCBI Taxonomy" id="382360"/>
    <lineage>
        <taxon>Eukaryota</taxon>
        <taxon>Sar</taxon>
        <taxon>Stramenopiles</taxon>
        <taxon>Ochrophyta</taxon>
        <taxon>Bacillariophyta</taxon>
        <taxon>Coscinodiscophyceae</taxon>
        <taxon>Thalassiosirophycidae</taxon>
        <taxon>Stephanodiscales</taxon>
        <taxon>Stephanodiscaceae</taxon>
        <taxon>Cyclotella</taxon>
    </lineage>
</organism>
<feature type="compositionally biased region" description="Polar residues" evidence="2">
    <location>
        <begin position="228"/>
        <end position="242"/>
    </location>
</feature>
<keyword evidence="5" id="KW-1185">Reference proteome</keyword>
<feature type="compositionally biased region" description="Basic residues" evidence="2">
    <location>
        <begin position="215"/>
        <end position="227"/>
    </location>
</feature>
<feature type="domain" description="Enoyl reductase (ER)" evidence="3">
    <location>
        <begin position="298"/>
        <end position="634"/>
    </location>
</feature>
<reference evidence="4 5" key="1">
    <citation type="submission" date="2024-10" db="EMBL/GenBank/DDBJ databases">
        <title>Updated reference genomes for cyclostephanoid diatoms.</title>
        <authorList>
            <person name="Roberts W.R."/>
            <person name="Alverson A.J."/>
        </authorList>
    </citation>
    <scope>NUCLEOTIDE SEQUENCE [LARGE SCALE GENOMIC DNA]</scope>
    <source>
        <strain evidence="4 5">AJA010-31</strain>
    </source>
</reference>
<dbReference type="InterPro" id="IPR036291">
    <property type="entry name" value="NAD(P)-bd_dom_sf"/>
</dbReference>
<dbReference type="InterPro" id="IPR013154">
    <property type="entry name" value="ADH-like_N"/>
</dbReference>
<gene>
    <name evidence="4" type="ORF">ACHAWO_007423</name>
</gene>
<dbReference type="GO" id="GO:0016491">
    <property type="term" value="F:oxidoreductase activity"/>
    <property type="evidence" value="ECO:0007669"/>
    <property type="project" value="UniProtKB-KW"/>
</dbReference>
<feature type="region of interest" description="Disordered" evidence="2">
    <location>
        <begin position="1"/>
        <end position="254"/>
    </location>
</feature>
<sequence>MGKGFGKLKAVFKKKKADPNPDPAKEEAQHTTAPEVAPDEKTATPQSSIDHADDSALIVIHNNSSPAQYVPVHPSTTRPPPPLQQQVGTPQMTPVDPSIATSKVTPGAIASAAAADPPKEKKLDEVLDEALSIDQVDVDPTNTEEVSTYSGGSAVSASEEETETEEDERVNALLDSATETNRNDDKKGRKTKKSKQEEAPEDESLSESHEEPSPRRQRRSQRQRHRASITSTESAESDLNQQSMESTSLTSSYSEDIIDNRASYDTDSSSFRRTPAVENVKRGNEKSMHKDIMSHGPGATSAMMVRAMYYVPLPREEGDVVIEVEASTVSFRDCLLRRGLGVYKAPFPYVPGCETVGTITSLGRAAKLQGFRVGDRVLALHRHGGGNAKYARYDYKNLTPLTSNIDGADAACLGEVYMTAYQALRMGRKDGTPLTGSNVLITDGYSPVGQAAIALAKNEGANVFVTITDSNQEKHVESLGVKVLPINPSKWLSKVKGMMDIVIDNTCFDSYDSSWKSLNKRGVLICTGMSSLYNLRDYGLGNECGCGAFGDTRDIEAKWMRMKAKYMMSQTKFYDLWEQFEKDPKMYEQELKYLCFLVEQGRIKPKIAEKVTIEEVPDAQRYLETGTANGSIVCLP</sequence>
<dbReference type="Gene3D" id="3.40.50.720">
    <property type="entry name" value="NAD(P)-binding Rossmann-like Domain"/>
    <property type="match status" value="1"/>
</dbReference>
<feature type="compositionally biased region" description="Acidic residues" evidence="2">
    <location>
        <begin position="158"/>
        <end position="168"/>
    </location>
</feature>
<dbReference type="Proteomes" id="UP001530400">
    <property type="component" value="Unassembled WGS sequence"/>
</dbReference>
<evidence type="ECO:0000313" key="5">
    <source>
        <dbReference type="Proteomes" id="UP001530400"/>
    </source>
</evidence>
<feature type="compositionally biased region" description="Basic and acidic residues" evidence="2">
    <location>
        <begin position="17"/>
        <end position="29"/>
    </location>
</feature>
<dbReference type="EMBL" id="JALLPJ020000196">
    <property type="protein sequence ID" value="KAL3799083.1"/>
    <property type="molecule type" value="Genomic_DNA"/>
</dbReference>
<keyword evidence="1" id="KW-0560">Oxidoreductase</keyword>
<accession>A0ABD3QFD2</accession>
<dbReference type="InterPro" id="IPR020843">
    <property type="entry name" value="ER"/>
</dbReference>
<evidence type="ECO:0000259" key="3">
    <source>
        <dbReference type="SMART" id="SM00829"/>
    </source>
</evidence>
<dbReference type="InterPro" id="IPR011032">
    <property type="entry name" value="GroES-like_sf"/>
</dbReference>
<proteinExistence type="predicted"/>
<dbReference type="PANTHER" id="PTHR43189">
    <property type="entry name" value="ZINC-TYPE ALCOHOL DEHYDROGENASE-LIKE PROTEIN C1198.01-RELATED"/>
    <property type="match status" value="1"/>
</dbReference>
<name>A0ABD3QFD2_9STRA</name>
<dbReference type="PANTHER" id="PTHR43189:SF1">
    <property type="entry name" value="ZINC-TYPE ALCOHOL DEHYDROGENASE-LIKE PROTEIN C1198.01"/>
    <property type="match status" value="1"/>
</dbReference>